<dbReference type="InterPro" id="IPR036388">
    <property type="entry name" value="WH-like_DNA-bd_sf"/>
</dbReference>
<feature type="domain" description="HTH marR-type" evidence="2">
    <location>
        <begin position="1"/>
        <end position="100"/>
    </location>
</feature>
<evidence type="ECO:0000256" key="1">
    <source>
        <dbReference type="ARBA" id="ARBA00023125"/>
    </source>
</evidence>
<dbReference type="Gene3D" id="1.10.10.10">
    <property type="entry name" value="Winged helix-like DNA-binding domain superfamily/Winged helix DNA-binding domain"/>
    <property type="match status" value="1"/>
</dbReference>
<dbReference type="OrthoDB" id="49580at2"/>
<dbReference type="SUPFAM" id="SSF46785">
    <property type="entry name" value="Winged helix' DNA-binding domain"/>
    <property type="match status" value="1"/>
</dbReference>
<dbReference type="InterPro" id="IPR039422">
    <property type="entry name" value="MarR/SlyA-like"/>
</dbReference>
<accession>A0A4Q9DT03</accession>
<dbReference type="InterPro" id="IPR036390">
    <property type="entry name" value="WH_DNA-bd_sf"/>
</dbReference>
<name>A0A4Q9DT03_9BACL</name>
<keyword evidence="1" id="KW-0238">DNA-binding</keyword>
<dbReference type="PROSITE" id="PS50995">
    <property type="entry name" value="HTH_MARR_2"/>
    <property type="match status" value="1"/>
</dbReference>
<sequence>MSVIGQIYKAPKTIGQISEALQLSYSTVSGIIDRLERDEWIKRVRDQSDRRVIWIEKTEKLSQIRTTLSFFQENFFNSVLEGLDDEELDKIIRSLNLLNSQLEKKAGERV</sequence>
<keyword evidence="4" id="KW-1185">Reference proteome</keyword>
<evidence type="ECO:0000259" key="2">
    <source>
        <dbReference type="PROSITE" id="PS50995"/>
    </source>
</evidence>
<protein>
    <submittedName>
        <fullName evidence="3">MarR family transcriptional regulator</fullName>
    </submittedName>
</protein>
<dbReference type="GO" id="GO:0003700">
    <property type="term" value="F:DNA-binding transcription factor activity"/>
    <property type="evidence" value="ECO:0007669"/>
    <property type="project" value="InterPro"/>
</dbReference>
<dbReference type="GO" id="GO:0003677">
    <property type="term" value="F:DNA binding"/>
    <property type="evidence" value="ECO:0007669"/>
    <property type="project" value="UniProtKB-KW"/>
</dbReference>
<dbReference type="PRINTS" id="PR00598">
    <property type="entry name" value="HTHMARR"/>
</dbReference>
<dbReference type="AlphaFoldDB" id="A0A4Q9DT03"/>
<dbReference type="Pfam" id="PF01047">
    <property type="entry name" value="MarR"/>
    <property type="match status" value="1"/>
</dbReference>
<dbReference type="PANTHER" id="PTHR33164:SF89">
    <property type="entry name" value="MARR FAMILY REGULATORY PROTEIN"/>
    <property type="match status" value="1"/>
</dbReference>
<reference evidence="3 4" key="1">
    <citation type="submission" date="2019-02" db="EMBL/GenBank/DDBJ databases">
        <title>Paenibacillus sp. nov., isolated from surface-sterilized tissue of Thalictrum simplex L.</title>
        <authorList>
            <person name="Tuo L."/>
        </authorList>
    </citation>
    <scope>NUCLEOTIDE SEQUENCE [LARGE SCALE GENOMIC DNA]</scope>
    <source>
        <strain evidence="3 4">N2SHLJ1</strain>
    </source>
</reference>
<gene>
    <name evidence="3" type="ORF">EYB31_10460</name>
</gene>
<evidence type="ECO:0000313" key="4">
    <source>
        <dbReference type="Proteomes" id="UP000293142"/>
    </source>
</evidence>
<dbReference type="PANTHER" id="PTHR33164">
    <property type="entry name" value="TRANSCRIPTIONAL REGULATOR, MARR FAMILY"/>
    <property type="match status" value="1"/>
</dbReference>
<dbReference type="InterPro" id="IPR011991">
    <property type="entry name" value="ArsR-like_HTH"/>
</dbReference>
<evidence type="ECO:0000313" key="3">
    <source>
        <dbReference type="EMBL" id="TBL80037.1"/>
    </source>
</evidence>
<dbReference type="EMBL" id="SIRE01000006">
    <property type="protein sequence ID" value="TBL80037.1"/>
    <property type="molecule type" value="Genomic_DNA"/>
</dbReference>
<dbReference type="Proteomes" id="UP000293142">
    <property type="component" value="Unassembled WGS sequence"/>
</dbReference>
<comment type="caution">
    <text evidence="3">The sequence shown here is derived from an EMBL/GenBank/DDBJ whole genome shotgun (WGS) entry which is preliminary data.</text>
</comment>
<dbReference type="SMART" id="SM00347">
    <property type="entry name" value="HTH_MARR"/>
    <property type="match status" value="1"/>
</dbReference>
<proteinExistence type="predicted"/>
<dbReference type="CDD" id="cd00090">
    <property type="entry name" value="HTH_ARSR"/>
    <property type="match status" value="1"/>
</dbReference>
<dbReference type="GO" id="GO:0006950">
    <property type="term" value="P:response to stress"/>
    <property type="evidence" value="ECO:0007669"/>
    <property type="project" value="TreeGrafter"/>
</dbReference>
<dbReference type="InterPro" id="IPR000835">
    <property type="entry name" value="HTH_MarR-typ"/>
</dbReference>
<organism evidence="3 4">
    <name type="scientific">Paenibacillus thalictri</name>
    <dbReference type="NCBI Taxonomy" id="2527873"/>
    <lineage>
        <taxon>Bacteria</taxon>
        <taxon>Bacillati</taxon>
        <taxon>Bacillota</taxon>
        <taxon>Bacilli</taxon>
        <taxon>Bacillales</taxon>
        <taxon>Paenibacillaceae</taxon>
        <taxon>Paenibacillus</taxon>
    </lineage>
</organism>